<evidence type="ECO:0000313" key="5">
    <source>
        <dbReference type="Proteomes" id="UP001519460"/>
    </source>
</evidence>
<keyword evidence="3" id="KW-0732">Signal</keyword>
<feature type="signal peptide" evidence="3">
    <location>
        <begin position="1"/>
        <end position="16"/>
    </location>
</feature>
<dbReference type="Proteomes" id="UP001519460">
    <property type="component" value="Unassembled WGS sequence"/>
</dbReference>
<feature type="transmembrane region" description="Helical" evidence="2">
    <location>
        <begin position="323"/>
        <end position="349"/>
    </location>
</feature>
<reference evidence="4 5" key="1">
    <citation type="journal article" date="2023" name="Sci. Data">
        <title>Genome assembly of the Korean intertidal mud-creeper Batillaria attramentaria.</title>
        <authorList>
            <person name="Patra A.K."/>
            <person name="Ho P.T."/>
            <person name="Jun S."/>
            <person name="Lee S.J."/>
            <person name="Kim Y."/>
            <person name="Won Y.J."/>
        </authorList>
    </citation>
    <scope>NUCLEOTIDE SEQUENCE [LARGE SCALE GENOMIC DNA]</scope>
    <source>
        <strain evidence="4">Wonlab-2016</strain>
    </source>
</reference>
<keyword evidence="5" id="KW-1185">Reference proteome</keyword>
<feature type="region of interest" description="Disordered" evidence="1">
    <location>
        <begin position="444"/>
        <end position="466"/>
    </location>
</feature>
<evidence type="ECO:0000256" key="2">
    <source>
        <dbReference type="SAM" id="Phobius"/>
    </source>
</evidence>
<name>A0ABD0KKG9_9CAEN</name>
<dbReference type="EMBL" id="JACVVK020000160">
    <property type="protein sequence ID" value="KAK7487703.1"/>
    <property type="molecule type" value="Genomic_DNA"/>
</dbReference>
<keyword evidence="2" id="KW-0812">Transmembrane</keyword>
<keyword evidence="2" id="KW-1133">Transmembrane helix</keyword>
<feature type="chain" id="PRO_5044888197" evidence="3">
    <location>
        <begin position="17"/>
        <end position="466"/>
    </location>
</feature>
<evidence type="ECO:0000313" key="4">
    <source>
        <dbReference type="EMBL" id="KAK7487703.1"/>
    </source>
</evidence>
<evidence type="ECO:0000256" key="1">
    <source>
        <dbReference type="SAM" id="MobiDB-lite"/>
    </source>
</evidence>
<organism evidence="4 5">
    <name type="scientific">Batillaria attramentaria</name>
    <dbReference type="NCBI Taxonomy" id="370345"/>
    <lineage>
        <taxon>Eukaryota</taxon>
        <taxon>Metazoa</taxon>
        <taxon>Spiralia</taxon>
        <taxon>Lophotrochozoa</taxon>
        <taxon>Mollusca</taxon>
        <taxon>Gastropoda</taxon>
        <taxon>Caenogastropoda</taxon>
        <taxon>Sorbeoconcha</taxon>
        <taxon>Cerithioidea</taxon>
        <taxon>Batillariidae</taxon>
        <taxon>Batillaria</taxon>
    </lineage>
</organism>
<comment type="caution">
    <text evidence="4">The sequence shown here is derived from an EMBL/GenBank/DDBJ whole genome shotgun (WGS) entry which is preliminary data.</text>
</comment>
<sequence length="466" mass="52333">MGGIFLTLFCAQAVFAFQVLAPATASVVSPLPYPLWNSAISSYTCNPGEQPHIVEAFYTDESVWKERSRTRTREENVAQCARAGPQRPCRERLDQRDLNALYRTCGITETNCTFSPDEENYPLSTRSQSVIEYICVPESATTDPCQNNVTTRTTQNLMLTMLHGTTLQSAEQCVSECVLTPLGYPGYLNSILFSYNILFENEDAGVGNSVEYTVTHQYLLPARRPEDRETLTRSRYEPGKLLSSVKEVRLRFNITDMQKMTRLWMSLNGVQFHVRCTTTSLRMTEKVDTETTPSSSERANREVDNGTLPSDHADVTEPSPEKVAIIITSVIAALLAVGAVVCLAVLICLQKQRQPQKSHLTEVWHEDVKNVYNTSLLLSDVGDYAECLPQNCVNDSARRETPQTGRDVVGGDYCRLQHEPRGVTIDSEESSNYDHMTLSKDVYSSLQREPKRREVVDNEYSSCTSK</sequence>
<accession>A0ABD0KKG9</accession>
<gene>
    <name evidence="4" type="ORF">BaRGS_00020970</name>
</gene>
<protein>
    <submittedName>
        <fullName evidence="4">Uncharacterized protein</fullName>
    </submittedName>
</protein>
<keyword evidence="2" id="KW-0472">Membrane</keyword>
<proteinExistence type="predicted"/>
<feature type="region of interest" description="Disordered" evidence="1">
    <location>
        <begin position="284"/>
        <end position="316"/>
    </location>
</feature>
<evidence type="ECO:0000256" key="3">
    <source>
        <dbReference type="SAM" id="SignalP"/>
    </source>
</evidence>
<dbReference type="AlphaFoldDB" id="A0ABD0KKG9"/>